<dbReference type="GO" id="GO:0005886">
    <property type="term" value="C:plasma membrane"/>
    <property type="evidence" value="ECO:0007669"/>
    <property type="project" value="UniProtKB-SubCell"/>
</dbReference>
<sequence>MSSRRRNKKDKIHFGDRTLSSRNRKSIDKAKIKNKAPVDRSKRRVSAGALKNKTIKKKKYENRELLFNIVYSFLILIIVESIARQSVAKAFYFFADFPIEAIVNYVLIFLIFSAAMFFRRRVFFKSLITFTLLVLSSISAILMKLRGMPLFPYDILSFKEAIKISSVFLNIRFEIVVIVLIIVFSIFAIILFKKEGKRNRFIGKRNLIVFIVTLTVYTVAVPQLNNAKIISAMAWNPGASFEKNGFVYSFARESVLAVRRKPKGYNEKNIDEIRSKLDKEVKKDKREILKGNSRPNIIVVQLEAFMDPTRIKGVKFDKDPMPNMRRLMKNYTSGLMNVPVTGGGTARTEYEVLSGANFNYLNQGEIPYQTFLAEKPSISLANDLDRSGYRSIAIHNFYQRFYNRNKGLENLGFDKFIPLDVMTNVEYNPTYWPKDKILTKYIDEQLDDKDIPESGKENKPAFIFTISTQGHSKYPMTKLDIEYPIKLVDCKLPIKDQNQITYYANQVKEMDDFVGKLIEDVNKSKKPAVVVLYGDHLPALDIIRREQAGVDKFESLFVVANNFGKKKESIPKDFQAYELSTLALQTAGQPYGPLNMIHAYFKNNKDYQDYLKLVQYDLLFGKRYFLKANEVPKSKKMEVANKDLKLDKIEQRAGDFFILGEGFNRNTEVYIDGKKVESDYYNDKTIRLYDNFYTGKKEVFLRINDNNGNPIQETKKIKFDF</sequence>
<dbReference type="CDD" id="cd16015">
    <property type="entry name" value="LTA_synthase"/>
    <property type="match status" value="1"/>
</dbReference>
<evidence type="ECO:0000313" key="11">
    <source>
        <dbReference type="Proteomes" id="UP000199512"/>
    </source>
</evidence>
<dbReference type="PANTHER" id="PTHR47371:SF3">
    <property type="entry name" value="PHOSPHOGLYCEROL TRANSFERASE I"/>
    <property type="match status" value="1"/>
</dbReference>
<feature type="transmembrane region" description="Helical" evidence="8">
    <location>
        <begin position="65"/>
        <end position="84"/>
    </location>
</feature>
<evidence type="ECO:0000313" key="10">
    <source>
        <dbReference type="EMBL" id="SEN64473.1"/>
    </source>
</evidence>
<dbReference type="InterPro" id="IPR000917">
    <property type="entry name" value="Sulfatase_N"/>
</dbReference>
<evidence type="ECO:0000256" key="6">
    <source>
        <dbReference type="ARBA" id="ARBA00023136"/>
    </source>
</evidence>
<feature type="compositionally biased region" description="Basic residues" evidence="7">
    <location>
        <begin position="1"/>
        <end position="11"/>
    </location>
</feature>
<dbReference type="OrthoDB" id="243547at2"/>
<feature type="domain" description="Sulfatase N-terminal" evidence="9">
    <location>
        <begin position="295"/>
        <end position="567"/>
    </location>
</feature>
<keyword evidence="4 8" id="KW-0812">Transmembrane</keyword>
<feature type="compositionally biased region" description="Basic and acidic residues" evidence="7">
    <location>
        <begin position="25"/>
        <end position="40"/>
    </location>
</feature>
<dbReference type="EMBL" id="FODF01000007">
    <property type="protein sequence ID" value="SEN64473.1"/>
    <property type="molecule type" value="Genomic_DNA"/>
</dbReference>
<comment type="pathway">
    <text evidence="2">Cell wall biogenesis; lipoteichoic acid biosynthesis.</text>
</comment>
<dbReference type="STRING" id="215200.SAMN05216454_10769"/>
<dbReference type="PANTHER" id="PTHR47371">
    <property type="entry name" value="LIPOTEICHOIC ACID SYNTHASE"/>
    <property type="match status" value="1"/>
</dbReference>
<dbReference type="InterPro" id="IPR050448">
    <property type="entry name" value="OpgB/LTA_synthase_biosynth"/>
</dbReference>
<protein>
    <submittedName>
        <fullName evidence="10">Phosphoglycerol transferase MdoB</fullName>
    </submittedName>
</protein>
<keyword evidence="5 8" id="KW-1133">Transmembrane helix</keyword>
<gene>
    <name evidence="10" type="ORF">SAMN05216454_10769</name>
</gene>
<keyword evidence="3" id="KW-1003">Cell membrane</keyword>
<dbReference type="AlphaFoldDB" id="A0A1H8I723"/>
<keyword evidence="6 8" id="KW-0472">Membrane</keyword>
<dbReference type="RefSeq" id="WP_091975578.1">
    <property type="nucleotide sequence ID" value="NZ_FODF01000007.1"/>
</dbReference>
<accession>A0A1H8I723</accession>
<organism evidence="10 11">
    <name type="scientific">Peptostreptococcus russellii</name>
    <dbReference type="NCBI Taxonomy" id="215200"/>
    <lineage>
        <taxon>Bacteria</taxon>
        <taxon>Bacillati</taxon>
        <taxon>Bacillota</taxon>
        <taxon>Clostridia</taxon>
        <taxon>Peptostreptococcales</taxon>
        <taxon>Peptostreptococcaceae</taxon>
        <taxon>Peptostreptococcus</taxon>
    </lineage>
</organism>
<dbReference type="Proteomes" id="UP000199512">
    <property type="component" value="Unassembled WGS sequence"/>
</dbReference>
<evidence type="ECO:0000256" key="7">
    <source>
        <dbReference type="SAM" id="MobiDB-lite"/>
    </source>
</evidence>
<evidence type="ECO:0000256" key="4">
    <source>
        <dbReference type="ARBA" id="ARBA00022692"/>
    </source>
</evidence>
<name>A0A1H8I723_9FIRM</name>
<feature type="region of interest" description="Disordered" evidence="7">
    <location>
        <begin position="1"/>
        <end position="43"/>
    </location>
</feature>
<evidence type="ECO:0000256" key="2">
    <source>
        <dbReference type="ARBA" id="ARBA00004936"/>
    </source>
</evidence>
<dbReference type="SUPFAM" id="SSF53649">
    <property type="entry name" value="Alkaline phosphatase-like"/>
    <property type="match status" value="1"/>
</dbReference>
<feature type="transmembrane region" description="Helical" evidence="8">
    <location>
        <begin position="175"/>
        <end position="193"/>
    </location>
</feature>
<proteinExistence type="predicted"/>
<dbReference type="Gene3D" id="3.40.720.10">
    <property type="entry name" value="Alkaline Phosphatase, subunit A"/>
    <property type="match status" value="1"/>
</dbReference>
<evidence type="ECO:0000259" key="9">
    <source>
        <dbReference type="Pfam" id="PF00884"/>
    </source>
</evidence>
<dbReference type="InterPro" id="IPR017850">
    <property type="entry name" value="Alkaline_phosphatase_core_sf"/>
</dbReference>
<keyword evidence="10" id="KW-0808">Transferase</keyword>
<dbReference type="GO" id="GO:0016740">
    <property type="term" value="F:transferase activity"/>
    <property type="evidence" value="ECO:0007669"/>
    <property type="project" value="UniProtKB-KW"/>
</dbReference>
<feature type="transmembrane region" description="Helical" evidence="8">
    <location>
        <begin position="205"/>
        <end position="224"/>
    </location>
</feature>
<evidence type="ECO:0000256" key="1">
    <source>
        <dbReference type="ARBA" id="ARBA00004651"/>
    </source>
</evidence>
<keyword evidence="11" id="KW-1185">Reference proteome</keyword>
<comment type="subcellular location">
    <subcellularLocation>
        <location evidence="1">Cell membrane</location>
        <topology evidence="1">Multi-pass membrane protein</topology>
    </subcellularLocation>
</comment>
<evidence type="ECO:0000256" key="8">
    <source>
        <dbReference type="SAM" id="Phobius"/>
    </source>
</evidence>
<reference evidence="10 11" key="1">
    <citation type="submission" date="2016-10" db="EMBL/GenBank/DDBJ databases">
        <authorList>
            <person name="de Groot N.N."/>
        </authorList>
    </citation>
    <scope>NUCLEOTIDE SEQUENCE [LARGE SCALE GENOMIC DNA]</scope>
    <source>
        <strain evidence="10 11">Calf135</strain>
    </source>
</reference>
<feature type="transmembrane region" description="Helical" evidence="8">
    <location>
        <begin position="122"/>
        <end position="143"/>
    </location>
</feature>
<feature type="transmembrane region" description="Helical" evidence="8">
    <location>
        <begin position="90"/>
        <end position="115"/>
    </location>
</feature>
<evidence type="ECO:0000256" key="5">
    <source>
        <dbReference type="ARBA" id="ARBA00022989"/>
    </source>
</evidence>
<evidence type="ECO:0000256" key="3">
    <source>
        <dbReference type="ARBA" id="ARBA00022475"/>
    </source>
</evidence>
<dbReference type="Pfam" id="PF00884">
    <property type="entry name" value="Sulfatase"/>
    <property type="match status" value="1"/>
</dbReference>